<dbReference type="Proteomes" id="UP001139035">
    <property type="component" value="Unassembled WGS sequence"/>
</dbReference>
<keyword evidence="3" id="KW-1185">Reference proteome</keyword>
<accession>A0A9X1P1I5</accession>
<evidence type="ECO:0000313" key="3">
    <source>
        <dbReference type="Proteomes" id="UP001139035"/>
    </source>
</evidence>
<dbReference type="InterPro" id="IPR018841">
    <property type="entry name" value="DUF2442"/>
</dbReference>
<comment type="caution">
    <text evidence="2">The sequence shown here is derived from an EMBL/GenBank/DDBJ whole genome shotgun (WGS) entry which is preliminary data.</text>
</comment>
<proteinExistence type="predicted"/>
<sequence>MARELTDEAIDSAIERGSRLDKSFPTPSSARFEAASGQIVVEFTNGSAFMVPARALQDLEEASDDDLAAVTIENGYALRWDRLDVDFTIPGLMAGVFGTARFMASEAGRARSAAKAKAARENGRKGGRPRKAIAGTSTG</sequence>
<gene>
    <name evidence="2" type="ORF">LZD57_15280</name>
</gene>
<protein>
    <submittedName>
        <fullName evidence="2">DUF2442 domain-containing protein</fullName>
    </submittedName>
</protein>
<dbReference type="RefSeq" id="WP_233720343.1">
    <property type="nucleotide sequence ID" value="NZ_JAJUWU010000015.1"/>
</dbReference>
<dbReference type="AlphaFoldDB" id="A0A9X1P1I5"/>
<dbReference type="EMBL" id="JAJUWU010000015">
    <property type="protein sequence ID" value="MCE7029357.1"/>
    <property type="molecule type" value="Genomic_DNA"/>
</dbReference>
<name>A0A9X1P1I5_9HYPH</name>
<dbReference type="Pfam" id="PF10387">
    <property type="entry name" value="DUF2442"/>
    <property type="match status" value="1"/>
</dbReference>
<evidence type="ECO:0000256" key="1">
    <source>
        <dbReference type="SAM" id="MobiDB-lite"/>
    </source>
</evidence>
<evidence type="ECO:0000313" key="2">
    <source>
        <dbReference type="EMBL" id="MCE7029357.1"/>
    </source>
</evidence>
<feature type="region of interest" description="Disordered" evidence="1">
    <location>
        <begin position="113"/>
        <end position="139"/>
    </location>
</feature>
<dbReference type="Gene3D" id="3.30.2020.40">
    <property type="entry name" value="Uncharacterised protein PF10387, DUF2442"/>
    <property type="match status" value="1"/>
</dbReference>
<organism evidence="2 3">
    <name type="scientific">Jiella avicenniae</name>
    <dbReference type="NCBI Taxonomy" id="2907202"/>
    <lineage>
        <taxon>Bacteria</taxon>
        <taxon>Pseudomonadati</taxon>
        <taxon>Pseudomonadota</taxon>
        <taxon>Alphaproteobacteria</taxon>
        <taxon>Hyphomicrobiales</taxon>
        <taxon>Aurantimonadaceae</taxon>
        <taxon>Jiella</taxon>
    </lineage>
</organism>
<reference evidence="2" key="1">
    <citation type="submission" date="2022-01" db="EMBL/GenBank/DDBJ databases">
        <title>Jiella avicenniae sp. nov., a novel endophytic bacterium isolated from bark of Avicennia marina.</title>
        <authorList>
            <person name="Tuo L."/>
        </authorList>
    </citation>
    <scope>NUCLEOTIDE SEQUENCE</scope>
    <source>
        <strain evidence="2">CBK1P-4</strain>
    </source>
</reference>